<reference evidence="4" key="1">
    <citation type="submission" date="2023-06" db="EMBL/GenBank/DDBJ databases">
        <title>Genomic of Parafulvivirga corallium.</title>
        <authorList>
            <person name="Wang G."/>
        </authorList>
    </citation>
    <scope>NUCLEOTIDE SEQUENCE</scope>
    <source>
        <strain evidence="4">BMA10</strain>
    </source>
</reference>
<evidence type="ECO:0000256" key="2">
    <source>
        <dbReference type="ARBA" id="ARBA00023315"/>
    </source>
</evidence>
<dbReference type="PROSITE" id="PS51186">
    <property type="entry name" value="GNAT"/>
    <property type="match status" value="1"/>
</dbReference>
<evidence type="ECO:0000313" key="5">
    <source>
        <dbReference type="Proteomes" id="UP001172082"/>
    </source>
</evidence>
<keyword evidence="1" id="KW-0808">Transferase</keyword>
<dbReference type="Proteomes" id="UP001172082">
    <property type="component" value="Unassembled WGS sequence"/>
</dbReference>
<dbReference type="InterPro" id="IPR016181">
    <property type="entry name" value="Acyl_CoA_acyltransferase"/>
</dbReference>
<protein>
    <submittedName>
        <fullName evidence="4">GNAT family N-acetyltransferase</fullName>
    </submittedName>
</protein>
<sequence>MGQGDMLIRKLEKTDVEDVTRLSDQLGYPTSMECMIQNIEMIKVSDDHEAFVAVDASNDQLLGWIHVFLTHRLESGSFCEIGGMVVDENVRGKGIGTKLVKAAQDWSIGKRCFNMRVRTNVVREKTQKFYHQQGFKPGKRQQVFIKTLQ</sequence>
<organism evidence="4 5">
    <name type="scientific">Splendidivirga corallicola</name>
    <dbReference type="NCBI Taxonomy" id="3051826"/>
    <lineage>
        <taxon>Bacteria</taxon>
        <taxon>Pseudomonadati</taxon>
        <taxon>Bacteroidota</taxon>
        <taxon>Cytophagia</taxon>
        <taxon>Cytophagales</taxon>
        <taxon>Splendidivirgaceae</taxon>
        <taxon>Splendidivirga</taxon>
    </lineage>
</organism>
<evidence type="ECO:0000256" key="1">
    <source>
        <dbReference type="ARBA" id="ARBA00022679"/>
    </source>
</evidence>
<dbReference type="Gene3D" id="3.40.630.30">
    <property type="match status" value="1"/>
</dbReference>
<evidence type="ECO:0000313" key="4">
    <source>
        <dbReference type="EMBL" id="MDN5203254.1"/>
    </source>
</evidence>
<keyword evidence="2" id="KW-0012">Acyltransferase</keyword>
<proteinExistence type="predicted"/>
<dbReference type="PANTHER" id="PTHR43800:SF1">
    <property type="entry name" value="PEPTIDYL-LYSINE N-ACETYLTRANSFERASE YJAB"/>
    <property type="match status" value="1"/>
</dbReference>
<feature type="domain" description="N-acetyltransferase" evidence="3">
    <location>
        <begin position="6"/>
        <end position="149"/>
    </location>
</feature>
<dbReference type="Pfam" id="PF00583">
    <property type="entry name" value="Acetyltransf_1"/>
    <property type="match status" value="1"/>
</dbReference>
<comment type="caution">
    <text evidence="4">The sequence shown here is derived from an EMBL/GenBank/DDBJ whole genome shotgun (WGS) entry which is preliminary data.</text>
</comment>
<dbReference type="InterPro" id="IPR000182">
    <property type="entry name" value="GNAT_dom"/>
</dbReference>
<dbReference type="PANTHER" id="PTHR43800">
    <property type="entry name" value="PEPTIDYL-LYSINE N-ACETYLTRANSFERASE YJAB"/>
    <property type="match status" value="1"/>
</dbReference>
<dbReference type="CDD" id="cd04301">
    <property type="entry name" value="NAT_SF"/>
    <property type="match status" value="1"/>
</dbReference>
<dbReference type="SUPFAM" id="SSF55729">
    <property type="entry name" value="Acyl-CoA N-acyltransferases (Nat)"/>
    <property type="match status" value="1"/>
</dbReference>
<accession>A0ABT8KR85</accession>
<name>A0ABT8KR85_9BACT</name>
<gene>
    <name evidence="4" type="ORF">QQ008_17825</name>
</gene>
<evidence type="ECO:0000259" key="3">
    <source>
        <dbReference type="PROSITE" id="PS51186"/>
    </source>
</evidence>
<dbReference type="EMBL" id="JAUJEA010000006">
    <property type="protein sequence ID" value="MDN5203254.1"/>
    <property type="molecule type" value="Genomic_DNA"/>
</dbReference>
<keyword evidence="5" id="KW-1185">Reference proteome</keyword>
<dbReference type="RefSeq" id="WP_346753277.1">
    <property type="nucleotide sequence ID" value="NZ_JAUJEA010000006.1"/>
</dbReference>